<evidence type="ECO:0000256" key="1">
    <source>
        <dbReference type="SAM" id="MobiDB-lite"/>
    </source>
</evidence>
<feature type="compositionally biased region" description="Basic and acidic residues" evidence="1">
    <location>
        <begin position="1"/>
        <end position="22"/>
    </location>
</feature>
<evidence type="ECO:0000313" key="3">
    <source>
        <dbReference type="Proteomes" id="UP000887159"/>
    </source>
</evidence>
<protein>
    <recommendedName>
        <fullName evidence="4">Transposase Tc1-like domain-containing protein</fullName>
    </recommendedName>
</protein>
<name>A0A8X6SEZ6_TRICX</name>
<feature type="region of interest" description="Disordered" evidence="1">
    <location>
        <begin position="1"/>
        <end position="31"/>
    </location>
</feature>
<organism evidence="2 3">
    <name type="scientific">Trichonephila clavipes</name>
    <name type="common">Golden silk orbweaver</name>
    <name type="synonym">Nephila clavipes</name>
    <dbReference type="NCBI Taxonomy" id="2585209"/>
    <lineage>
        <taxon>Eukaryota</taxon>
        <taxon>Metazoa</taxon>
        <taxon>Ecdysozoa</taxon>
        <taxon>Arthropoda</taxon>
        <taxon>Chelicerata</taxon>
        <taxon>Arachnida</taxon>
        <taxon>Araneae</taxon>
        <taxon>Araneomorphae</taxon>
        <taxon>Entelegynae</taxon>
        <taxon>Araneoidea</taxon>
        <taxon>Nephilidae</taxon>
        <taxon>Trichonephila</taxon>
    </lineage>
</organism>
<comment type="caution">
    <text evidence="2">The sequence shown here is derived from an EMBL/GenBank/DDBJ whole genome shotgun (WGS) entry which is preliminary data.</text>
</comment>
<sequence length="105" mass="12161">MCSRRHGEVAGRSNDACRKTDISSHQQKVNRRTTVSAGGKISFWLCLRKVISRKTVARRLRGGGLYVYLRQVCPIDQTAPYLARLQWCREHHNWTEQTGMRTIFV</sequence>
<accession>A0A8X6SEZ6</accession>
<keyword evidence="3" id="KW-1185">Reference proteome</keyword>
<proteinExistence type="predicted"/>
<evidence type="ECO:0008006" key="4">
    <source>
        <dbReference type="Google" id="ProtNLM"/>
    </source>
</evidence>
<reference evidence="2" key="1">
    <citation type="submission" date="2020-08" db="EMBL/GenBank/DDBJ databases">
        <title>Multicomponent nature underlies the extraordinary mechanical properties of spider dragline silk.</title>
        <authorList>
            <person name="Kono N."/>
            <person name="Nakamura H."/>
            <person name="Mori M."/>
            <person name="Yoshida Y."/>
            <person name="Ohtoshi R."/>
            <person name="Malay A.D."/>
            <person name="Moran D.A.P."/>
            <person name="Tomita M."/>
            <person name="Numata K."/>
            <person name="Arakawa K."/>
        </authorList>
    </citation>
    <scope>NUCLEOTIDE SEQUENCE</scope>
</reference>
<dbReference type="Proteomes" id="UP000887159">
    <property type="component" value="Unassembled WGS sequence"/>
</dbReference>
<dbReference type="EMBL" id="BMAU01021270">
    <property type="protein sequence ID" value="GFY07221.1"/>
    <property type="molecule type" value="Genomic_DNA"/>
</dbReference>
<dbReference type="AlphaFoldDB" id="A0A8X6SEZ6"/>
<evidence type="ECO:0000313" key="2">
    <source>
        <dbReference type="EMBL" id="GFY07221.1"/>
    </source>
</evidence>
<gene>
    <name evidence="2" type="ORF">TNCV_3310301</name>
</gene>